<feature type="compositionally biased region" description="Low complexity" evidence="2">
    <location>
        <begin position="1012"/>
        <end position="1027"/>
    </location>
</feature>
<dbReference type="KEGG" id="aplc:110985090"/>
<keyword evidence="1" id="KW-0862">Zinc</keyword>
<dbReference type="RefSeq" id="XP_022101532.1">
    <property type="nucleotide sequence ID" value="XM_022245840.1"/>
</dbReference>
<feature type="compositionally biased region" description="Basic and acidic residues" evidence="2">
    <location>
        <begin position="64"/>
        <end position="74"/>
    </location>
</feature>
<evidence type="ECO:0000256" key="1">
    <source>
        <dbReference type="PROSITE-ProRule" id="PRU00047"/>
    </source>
</evidence>
<gene>
    <name evidence="5" type="primary">LOC110985090</name>
</gene>
<feature type="region of interest" description="Disordered" evidence="2">
    <location>
        <begin position="1"/>
        <end position="369"/>
    </location>
</feature>
<sequence>MQSTPGVGRGVTVDFSEHVPSPTSRHASSQSAVSPPSQKLKPGPASSDMSRLRVAANLGPGFTHSEHPSFRPDSMEPPGSLHQHAQHQQVLHQEYQRQFQPNKPAKQPSANQFEPPGTQGHLPLHAANEKKQWFVNFDQQQQQMIEQQQLHSPTATTAATPRQQTMQQQLHAPAPAPVPPQQHFQRVQILKRSPQPSQQIQLPYQQQQPSPQQMVQQQPKQQPSPCQPLPPQPSQPLQRQQRASSGQPSQQQMFSPTFVPPVFSPPSISPPLIDPFTLQPIDTSKPPPPIGVPLPGPPRHVPPLGPPTTPFSHANPVKLHAERQLSPPQEPLRDLIQMPLSFQPRPKYRVRPEKSKPSPRLGGDGSAFAALPDEVWDSIPLGGGYNPCEDMGVQGPSATFPPAAGDPSLLPQPTGRGSPGQTWQDQSKGFPKQKRDGTEGQKPWARKDKAKGRGITRKDGQGMVGTPPPNKPAGAYGPSNPTRQPPEVVTLALSQEQTKNEYEWQSFKIIRKVRKVLGNLKDEQDAGKAAAEIAEIMKAESGRLACFPWPKEQFVALDEILGWGTERPEAVEAVCKLIQELHGHHPKNFREDLTNTLMKRHMQYIKVSTATNKEKLYASYSSVVGNLFVLSRSANHSFREILDGVLDLIVAKWITCSVQDSEEDPVMLTGVYTFCLRALFIVTGPHLGNQIDERYNTLLRDQVLGNQPRYVKEAMLDLLLLRAVGWKGLPEFKTESSSDSKIGRETGDDADDGPVPEERHSAVEGEKVQEDITHLGGKEISEDMAQTKLGITGGGDASSVGQSRPAVNGGDSMTVTEWTSPSRIGSTAKFQLPTREITERGAIMLDQAPVHAPHIPALPISDGLAATHQTTWQQSGLGAPISTRDSWSPVYLNRPQETMAFSSRGSAANHALMSKPKLRGCGQPAHADIPQGAEQNSPPVAHPYQASLELSSRQPTDGSPTSNSAVPAMPSSGFGPETTIPSDTCPSAQAGAAMELSSTCSPRPTPEDQAMPSTNSNPSTSSASSSTDKQPLSVPTTSTAELTTATSSQVSVTSLCASEQHAEQFRLPDTQQQTDGSASSQLSANNSNNNRSEASAGIRDQQNGEHDDGSRLLSGEEQTSTDGTDFPTGTESGAVHNATEEYGHPERASAGYREPPCHHENFWDEESDSTSDLEQQPPAAWSLGNSRPSEVLLETQGAGESRLGRQSVPSNLDATKDPSQGALHRQAGKGLSSLLHSAAGPQRISPIAFGRGVMRLEPCSRTSGRGSPATGFMTSPLAFIEPTTAPQSLAARKGTGSKGREGTIEQSENETDTKQVLHAGLLQENTVSSTVSLVSNSGPGGSAGKIETQNLGQSQENGVDDDPKAPPDLPVGETTPSEAICVDSVSRPKMSNFQKVLQPAVDITADYFEETNTQDGQRIQDIFRKTGFKVPESERAEQAVVVEGNQAAESNVEPADGIPDTKSQGVSNQGATTRDLLQDVTSPSLGEEPLSGLPCQSTESGEQLIMLCPLCGSDKHRTRQCAVFKKYAPRASTSDGQSDPEEETPSVQKPKRESQFGKTFFCSKCGKEGHLTYDCPVKGHFNIFNQFP</sequence>
<feature type="compositionally biased region" description="Low complexity" evidence="2">
    <location>
        <begin position="139"/>
        <end position="173"/>
    </location>
</feature>
<feature type="region of interest" description="Disordered" evidence="2">
    <location>
        <begin position="1283"/>
        <end position="1313"/>
    </location>
</feature>
<feature type="compositionally biased region" description="Polar residues" evidence="2">
    <location>
        <begin position="1116"/>
        <end position="1131"/>
    </location>
</feature>
<feature type="compositionally biased region" description="Low complexity" evidence="2">
    <location>
        <begin position="1036"/>
        <end position="1046"/>
    </location>
</feature>
<dbReference type="PROSITE" id="PS50158">
    <property type="entry name" value="ZF_CCHC"/>
    <property type="match status" value="1"/>
</dbReference>
<dbReference type="Gene3D" id="4.10.60.10">
    <property type="entry name" value="Zinc finger, CCHC-type"/>
    <property type="match status" value="1"/>
</dbReference>
<dbReference type="OMA" id="PWARKDK"/>
<feature type="compositionally biased region" description="Basic and acidic residues" evidence="2">
    <location>
        <begin position="732"/>
        <end position="747"/>
    </location>
</feature>
<feature type="region of interest" description="Disordered" evidence="2">
    <location>
        <begin position="1330"/>
        <end position="1375"/>
    </location>
</feature>
<dbReference type="SMART" id="SM00343">
    <property type="entry name" value="ZnF_C2HC"/>
    <property type="match status" value="2"/>
</dbReference>
<feature type="compositionally biased region" description="Pro residues" evidence="2">
    <location>
        <begin position="285"/>
        <end position="309"/>
    </location>
</feature>
<feature type="region of interest" description="Disordered" evidence="2">
    <location>
        <begin position="792"/>
        <end position="818"/>
    </location>
</feature>
<feature type="compositionally biased region" description="Polar residues" evidence="2">
    <location>
        <begin position="242"/>
        <end position="253"/>
    </location>
</feature>
<name>A0A8B7Z9A3_ACAPL</name>
<dbReference type="GO" id="GO:0003676">
    <property type="term" value="F:nucleic acid binding"/>
    <property type="evidence" value="ECO:0007669"/>
    <property type="project" value="InterPro"/>
</dbReference>
<keyword evidence="1" id="KW-0863">Zinc-finger</keyword>
<dbReference type="OrthoDB" id="5977943at2759"/>
<feature type="compositionally biased region" description="Pro residues" evidence="2">
    <location>
        <begin position="258"/>
        <end position="273"/>
    </location>
</feature>
<feature type="compositionally biased region" description="Low complexity" evidence="2">
    <location>
        <begin position="27"/>
        <end position="38"/>
    </location>
</feature>
<protein>
    <submittedName>
        <fullName evidence="5">Uncharacterized protein LOC110985090</fullName>
    </submittedName>
</protein>
<feature type="compositionally biased region" description="Low complexity" evidence="2">
    <location>
        <begin position="1077"/>
        <end position="1096"/>
    </location>
</feature>
<dbReference type="Proteomes" id="UP000694845">
    <property type="component" value="Unplaced"/>
</dbReference>
<feature type="compositionally biased region" description="Low complexity" evidence="2">
    <location>
        <begin position="81"/>
        <end position="93"/>
    </location>
</feature>
<feature type="compositionally biased region" description="Polar residues" evidence="2">
    <location>
        <begin position="1347"/>
        <end position="1357"/>
    </location>
</feature>
<feature type="domain" description="CCHC-type" evidence="3">
    <location>
        <begin position="1562"/>
        <end position="1576"/>
    </location>
</feature>
<feature type="region of interest" description="Disordered" evidence="2">
    <location>
        <begin position="1447"/>
        <end position="1471"/>
    </location>
</feature>
<keyword evidence="4" id="KW-1185">Reference proteome</keyword>
<accession>A0A8B7Z9A3</accession>
<evidence type="ECO:0000259" key="3">
    <source>
        <dbReference type="PROSITE" id="PS50158"/>
    </source>
</evidence>
<evidence type="ECO:0000313" key="4">
    <source>
        <dbReference type="Proteomes" id="UP000694845"/>
    </source>
</evidence>
<feature type="region of interest" description="Disordered" evidence="2">
    <location>
        <begin position="916"/>
        <end position="1046"/>
    </location>
</feature>
<proteinExistence type="predicted"/>
<feature type="compositionally biased region" description="Low complexity" evidence="2">
    <location>
        <begin position="193"/>
        <end position="224"/>
    </location>
</feature>
<evidence type="ECO:0000256" key="2">
    <source>
        <dbReference type="SAM" id="MobiDB-lite"/>
    </source>
</evidence>
<feature type="region of interest" description="Disordered" evidence="2">
    <location>
        <begin position="387"/>
        <end position="482"/>
    </location>
</feature>
<feature type="compositionally biased region" description="Basic and acidic residues" evidence="2">
    <location>
        <begin position="1138"/>
        <end position="1147"/>
    </location>
</feature>
<dbReference type="InterPro" id="IPR036875">
    <property type="entry name" value="Znf_CCHC_sf"/>
</dbReference>
<feature type="compositionally biased region" description="Basic and acidic residues" evidence="2">
    <location>
        <begin position="756"/>
        <end position="769"/>
    </location>
</feature>
<dbReference type="SUPFAM" id="SSF57756">
    <property type="entry name" value="Retrovirus zinc finger-like domains"/>
    <property type="match status" value="1"/>
</dbReference>
<dbReference type="InterPro" id="IPR001878">
    <property type="entry name" value="Znf_CCHC"/>
</dbReference>
<feature type="compositionally biased region" description="Polar residues" evidence="2">
    <location>
        <begin position="1461"/>
        <end position="1471"/>
    </location>
</feature>
<feature type="region of interest" description="Disordered" evidence="2">
    <location>
        <begin position="1066"/>
        <end position="1225"/>
    </location>
</feature>
<evidence type="ECO:0000313" key="5">
    <source>
        <dbReference type="RefSeq" id="XP_022101532.1"/>
    </source>
</evidence>
<organism evidence="4 5">
    <name type="scientific">Acanthaster planci</name>
    <name type="common">Crown-of-thorns starfish</name>
    <dbReference type="NCBI Taxonomy" id="133434"/>
    <lineage>
        <taxon>Eukaryota</taxon>
        <taxon>Metazoa</taxon>
        <taxon>Echinodermata</taxon>
        <taxon>Eleutherozoa</taxon>
        <taxon>Asterozoa</taxon>
        <taxon>Asteroidea</taxon>
        <taxon>Valvatacea</taxon>
        <taxon>Valvatida</taxon>
        <taxon>Acanthasteridae</taxon>
        <taxon>Acanthaster</taxon>
    </lineage>
</organism>
<feature type="compositionally biased region" description="Pro residues" evidence="2">
    <location>
        <begin position="225"/>
        <end position="234"/>
    </location>
</feature>
<feature type="region of interest" description="Disordered" evidence="2">
    <location>
        <begin position="1529"/>
        <end position="1553"/>
    </location>
</feature>
<dbReference type="GeneID" id="110985090"/>
<feature type="compositionally biased region" description="Polar residues" evidence="2">
    <location>
        <begin position="948"/>
        <end position="965"/>
    </location>
</feature>
<dbReference type="GO" id="GO:0008270">
    <property type="term" value="F:zinc ion binding"/>
    <property type="evidence" value="ECO:0007669"/>
    <property type="project" value="UniProtKB-KW"/>
</dbReference>
<keyword evidence="1" id="KW-0479">Metal-binding</keyword>
<feature type="region of interest" description="Disordered" evidence="2">
    <location>
        <begin position="732"/>
        <end position="769"/>
    </location>
</feature>
<reference evidence="5" key="1">
    <citation type="submission" date="2025-08" db="UniProtKB">
        <authorList>
            <consortium name="RefSeq"/>
        </authorList>
    </citation>
    <scope>IDENTIFICATION</scope>
</reference>